<name>A0ACC2QB11_9NEOP</name>
<gene>
    <name evidence="1" type="ORF">PYW08_009489</name>
</gene>
<reference evidence="1" key="1">
    <citation type="submission" date="2023-03" db="EMBL/GenBank/DDBJ databases">
        <title>Chromosome-level genomes of two armyworms, Mythimna separata and Mythimna loreyi, provide insights into the biosynthesis and reception of sex pheromones.</title>
        <authorList>
            <person name="Zhao H."/>
        </authorList>
    </citation>
    <scope>NUCLEOTIDE SEQUENCE</scope>
    <source>
        <strain evidence="1">BeijingLab</strain>
    </source>
</reference>
<dbReference type="Proteomes" id="UP001231649">
    <property type="component" value="Chromosome 24"/>
</dbReference>
<dbReference type="EMBL" id="CM056800">
    <property type="protein sequence ID" value="KAJ8709485.1"/>
    <property type="molecule type" value="Genomic_DNA"/>
</dbReference>
<organism evidence="1 2">
    <name type="scientific">Mythimna loreyi</name>
    <dbReference type="NCBI Taxonomy" id="667449"/>
    <lineage>
        <taxon>Eukaryota</taxon>
        <taxon>Metazoa</taxon>
        <taxon>Ecdysozoa</taxon>
        <taxon>Arthropoda</taxon>
        <taxon>Hexapoda</taxon>
        <taxon>Insecta</taxon>
        <taxon>Pterygota</taxon>
        <taxon>Neoptera</taxon>
        <taxon>Endopterygota</taxon>
        <taxon>Lepidoptera</taxon>
        <taxon>Glossata</taxon>
        <taxon>Ditrysia</taxon>
        <taxon>Noctuoidea</taxon>
        <taxon>Noctuidae</taxon>
        <taxon>Noctuinae</taxon>
        <taxon>Hadenini</taxon>
        <taxon>Mythimna</taxon>
    </lineage>
</organism>
<evidence type="ECO:0000313" key="2">
    <source>
        <dbReference type="Proteomes" id="UP001231649"/>
    </source>
</evidence>
<comment type="caution">
    <text evidence="1">The sequence shown here is derived from an EMBL/GenBank/DDBJ whole genome shotgun (WGS) entry which is preliminary data.</text>
</comment>
<proteinExistence type="predicted"/>
<keyword evidence="2" id="KW-1185">Reference proteome</keyword>
<evidence type="ECO:0000313" key="1">
    <source>
        <dbReference type="EMBL" id="KAJ8709485.1"/>
    </source>
</evidence>
<accession>A0ACC2QB11</accession>
<sequence>MMKTKTTFQSVISFGEYALKTGDVCKIYLGPMPIYIVTDPEDVSTVLNKCLEKMFVYKFIQPMLGKMLVAAEVPVWKRTRRILDLSFKQHILDDYLELFNDQSSRFVDSLTEDVGKGEVDITEKIIKSVLETSCRTTLGVRLDGKDLVNDNYIVAVNECLEVLTTRIYRPWLMFDFIFNMSVYKKKLDKALETIFSLSEQMVRLRKSEHLKRLKKKGDGNVEGRRIQSVLDVVLENTMTETDSLYTDVELRNIADNMLLAAYDTTIYEMLFVIICIGSYPDVQEKVYQEIIQVLGEDGQLSKENLSQLVYLEAVIKEAIRLYPIGPIVARDTTSDTKLRNVMIPKGSSIMVHVWSVNRNTKYWGLDAEEFKPERWLSPDTVPNHPAAYASFSPGRRGCIGKMYALMYLKAAMIPLLRKYKLTADHKKVELEVTVMLKPVSGHFVKIEKRQ</sequence>
<protein>
    <submittedName>
        <fullName evidence="1">Uncharacterized protein</fullName>
    </submittedName>
</protein>